<organism evidence="3 4">
    <name type="scientific">Blastopirellula retiformator</name>
    <dbReference type="NCBI Taxonomy" id="2527970"/>
    <lineage>
        <taxon>Bacteria</taxon>
        <taxon>Pseudomonadati</taxon>
        <taxon>Planctomycetota</taxon>
        <taxon>Planctomycetia</taxon>
        <taxon>Pirellulales</taxon>
        <taxon>Pirellulaceae</taxon>
        <taxon>Blastopirellula</taxon>
    </lineage>
</organism>
<comment type="caution">
    <text evidence="3">The sequence shown here is derived from an EMBL/GenBank/DDBJ whole genome shotgun (WGS) entry which is preliminary data.</text>
</comment>
<dbReference type="PROSITE" id="PS50222">
    <property type="entry name" value="EF_HAND_2"/>
    <property type="match status" value="1"/>
</dbReference>
<dbReference type="InterPro" id="IPR013783">
    <property type="entry name" value="Ig-like_fold"/>
</dbReference>
<feature type="domain" description="EF-hand" evidence="2">
    <location>
        <begin position="1765"/>
        <end position="1788"/>
    </location>
</feature>
<dbReference type="Proteomes" id="UP000318878">
    <property type="component" value="Unassembled WGS sequence"/>
</dbReference>
<dbReference type="InterPro" id="IPR002105">
    <property type="entry name" value="Dockerin_1_rpt"/>
</dbReference>
<dbReference type="PROSITE" id="PS00018">
    <property type="entry name" value="EF_HAND_1"/>
    <property type="match status" value="2"/>
</dbReference>
<dbReference type="RefSeq" id="WP_186767371.1">
    <property type="nucleotide sequence ID" value="NZ_SJPF01000001.1"/>
</dbReference>
<dbReference type="InterPro" id="IPR002048">
    <property type="entry name" value="EF_hand_dom"/>
</dbReference>
<keyword evidence="4" id="KW-1185">Reference proteome</keyword>
<evidence type="ECO:0000313" key="3">
    <source>
        <dbReference type="EMBL" id="TWT38582.1"/>
    </source>
</evidence>
<dbReference type="Gene3D" id="1.10.1330.10">
    <property type="entry name" value="Dockerin domain"/>
    <property type="match status" value="1"/>
</dbReference>
<gene>
    <name evidence="3" type="ORF">Enr8_02750</name>
</gene>
<dbReference type="Gene3D" id="2.60.40.10">
    <property type="entry name" value="Immunoglobulins"/>
    <property type="match status" value="1"/>
</dbReference>
<dbReference type="GO" id="GO:0004553">
    <property type="term" value="F:hydrolase activity, hydrolyzing O-glycosyl compounds"/>
    <property type="evidence" value="ECO:0007669"/>
    <property type="project" value="InterPro"/>
</dbReference>
<feature type="coiled-coil region" evidence="1">
    <location>
        <begin position="1928"/>
        <end position="1962"/>
    </location>
</feature>
<dbReference type="InterPro" id="IPR035986">
    <property type="entry name" value="PKD_dom_sf"/>
</dbReference>
<evidence type="ECO:0000256" key="1">
    <source>
        <dbReference type="SAM" id="Coils"/>
    </source>
</evidence>
<sequence>MSKKHQRTDRAHALRSRRPYTLHAEQLEARQLLAADLLPQADLLEGELTLEVAVDDDALVYAAGSKATNSGTFAGAVNLSASIGNVEDNGDGTWTWTLDDVQVSDTQTVTITAEDGALGMEEVSFELSVESVDFELLFDTETELEHNGISQFVWVGDVGYFVAYPSQYPISLWQTDGTPGGTTRIESTYGGGTIENLTSFNGELYFLRSSGSLEYQSFELWKYDETLAQTVLVYDFTPHESPFYFAEMVVAGDLLYLNVGEATHGQELWVTDGTTAGTQLVADINPGVGNSEITDLTPTDNYLFFVANDGVHGDEVWKTDGTMEGTVMVTDIFAVDDFFSPNDLTAVGNDVYFLAENSVIWKYDGDTAETARLTTITDDGEIVLSGHFLRSIDSQLYFYDNDQIWTSDGTPEGTKAITDIPALGVSTLVAGVKVDGDLYFVRRSYLNGDALFKTNEVTGETTQLASFKGGTFDENPLFKAGGAVYFRGYDPTFGTQLWRTDGTKEGTTRISDFTGQTSLPFDGGDDSMLFLQGNTAQYGTEPYFVTIDSPPTIVLRPIQIGEDNQSVILSALGTYDLLDALSELHFDWDLDGDGQYDDASGLTASISFADLATAGVANISLRVIDTDGKIATRKLVIDSNDPILMVDEIDGLIVTEGETAANTGRVAHVLGSDVQLSASIGEVVDTGDGTWSWSYTTLDGPDETQTVTITAVVGGGQSSVSFPLVVNNERPLYIGIHSPGAVLQGETAFMSGTWSDVEADTVTVTSSLGDFTVLEDGTWTWSYDTTGLNPGNYQSNILVRDEVSGSQYSVRFSVAAPLTADQPYVTTPSGLMAANSGTIGNGGEATVTLNASLGDVIDNGDGTWSWSFDTRRTNVGSQEVTITSTYENGVETSTTFQLAVHNLSYEFYDLRPGPAGSYPSSFQQLGDYVYFLAEIRGYQTHLFRTDAVSAPQQISGGLENPAVYNVAQLLLVNDTLYFLANDAEGIASIWKTDGASGQIEKVADVPSEPGVALPSGQMAYANGYIYLGAFEELTGRELWRVNVDSGQVEMVADISPGEDDSRFYRMFSVGDVVYFFPESSPNNLWRTDGTAEGTYQVATPLSADIRYFSEFNGERYFVTDAGAISTLWRIEESGPTPIFQGAPGLFNDWRGAIYDDGDHLLFSMSRTSDAGPVWRWNETTEEMELVAELGELGFDRITGIVEYDGQLYLRDSAFQTPEDGQPSRLVYDLWVTDGTPAGTERLVGESELTGFDVTNFYVTNQGLLLFVDNDLYGHDLWKSDGTKAGTYPLLLPEPLYNLAIGPDIALGQRLIKTLGTSPDYGTELYYFQAGPVVEISGPATGLIGETVQLDAGGTYDAIDAQEDLIFAWDIDGDGQYDDASGLIQALPLTTPGQKRIGLRVTDQEGTTTYATTTILVNATPTVGVDNQTVVIGEGGVATNTGVYADPPADAVTLIASIGEIIDNLDGTWSWSNPVQDGPNEQTVTITATDIHGETDSLQFQVNIQNVAPTLTVDSAQLEVDATLSVVNAGTYGDPGQDPVLLTASLGDIIDNGDGTWSWSYASTLADVGVYDVTITATDDDGGETQVHFSLDVLALPEAGLTLNDDAAATDANGEATALPTSLTLIDEWDRFMANVWVKRPERLSGSLTSVTLDLHFNSQWFQLANFAASSGVGQLEVNNTGDVLQISASQFAEENAALDGYLLLGSFRFHPTPDGGLPNDLEGAYPQPLDPQLAITDLLVSSSDVEEQFGLQTVAPETKLQVVPFDLDDDGEINLTDLSRLIRRIGSSVATTPESYPYDFNRNGVVALTDLAHMIRNIGRTRDNGLPVAFPPTFEQPSASLSLVEPEPVTAALTSELEGERIAWSAPPLVAVTTHDADAAFGTLGLLEDCWELPANEEEVEETIEEENAFSADTWRVRQLPDWALEAASIVECLADKAIDILEELEEEHPRLARALDRLKSRLEDL</sequence>
<dbReference type="Pfam" id="PF00404">
    <property type="entry name" value="Dockerin_1"/>
    <property type="match status" value="1"/>
</dbReference>
<evidence type="ECO:0000313" key="4">
    <source>
        <dbReference type="Proteomes" id="UP000318878"/>
    </source>
</evidence>
<dbReference type="InterPro" id="IPR018247">
    <property type="entry name" value="EF_Hand_1_Ca_BS"/>
</dbReference>
<dbReference type="PROSITE" id="PS00448">
    <property type="entry name" value="CLOS_CELLULOSOME_RPT"/>
    <property type="match status" value="1"/>
</dbReference>
<dbReference type="GO" id="GO:0005509">
    <property type="term" value="F:calcium ion binding"/>
    <property type="evidence" value="ECO:0007669"/>
    <property type="project" value="InterPro"/>
</dbReference>
<keyword evidence="1" id="KW-0175">Coiled coil</keyword>
<reference evidence="3 4" key="1">
    <citation type="submission" date="2019-02" db="EMBL/GenBank/DDBJ databases">
        <title>Deep-cultivation of Planctomycetes and their phenomic and genomic characterization uncovers novel biology.</title>
        <authorList>
            <person name="Wiegand S."/>
            <person name="Jogler M."/>
            <person name="Boedeker C."/>
            <person name="Pinto D."/>
            <person name="Vollmers J."/>
            <person name="Rivas-Marin E."/>
            <person name="Kohn T."/>
            <person name="Peeters S.H."/>
            <person name="Heuer A."/>
            <person name="Rast P."/>
            <person name="Oberbeckmann S."/>
            <person name="Bunk B."/>
            <person name="Jeske O."/>
            <person name="Meyerdierks A."/>
            <person name="Storesund J.E."/>
            <person name="Kallscheuer N."/>
            <person name="Luecker S."/>
            <person name="Lage O.M."/>
            <person name="Pohl T."/>
            <person name="Merkel B.J."/>
            <person name="Hornburger P."/>
            <person name="Mueller R.-W."/>
            <person name="Bruemmer F."/>
            <person name="Labrenz M."/>
            <person name="Spormann A.M."/>
            <person name="Op Den Camp H."/>
            <person name="Overmann J."/>
            <person name="Amann R."/>
            <person name="Jetten M.S.M."/>
            <person name="Mascher T."/>
            <person name="Medema M.H."/>
            <person name="Devos D.P."/>
            <person name="Kaster A.-K."/>
            <person name="Ovreas L."/>
            <person name="Rohde M."/>
            <person name="Galperin M.Y."/>
            <person name="Jogler C."/>
        </authorList>
    </citation>
    <scope>NUCLEOTIDE SEQUENCE [LARGE SCALE GENOMIC DNA]</scope>
    <source>
        <strain evidence="3 4">Enr8</strain>
    </source>
</reference>
<evidence type="ECO:0000259" key="2">
    <source>
        <dbReference type="PROSITE" id="PS50222"/>
    </source>
</evidence>
<proteinExistence type="predicted"/>
<dbReference type="SUPFAM" id="SSF49299">
    <property type="entry name" value="PKD domain"/>
    <property type="match status" value="1"/>
</dbReference>
<dbReference type="InterPro" id="IPR036439">
    <property type="entry name" value="Dockerin_dom_sf"/>
</dbReference>
<accession>A0A5C5VLH7</accession>
<name>A0A5C5VLH7_9BACT</name>
<protein>
    <recommendedName>
        <fullName evidence="2">EF-hand domain-containing protein</fullName>
    </recommendedName>
</protein>
<dbReference type="EMBL" id="SJPF01000001">
    <property type="protein sequence ID" value="TWT38582.1"/>
    <property type="molecule type" value="Genomic_DNA"/>
</dbReference>
<dbReference type="SUPFAM" id="SSF63829">
    <property type="entry name" value="Calcium-dependent phosphotriesterase"/>
    <property type="match status" value="1"/>
</dbReference>
<dbReference type="SUPFAM" id="SSF63446">
    <property type="entry name" value="Type I dockerin domain"/>
    <property type="match status" value="1"/>
</dbReference>
<dbReference type="GO" id="GO:0000272">
    <property type="term" value="P:polysaccharide catabolic process"/>
    <property type="evidence" value="ECO:0007669"/>
    <property type="project" value="InterPro"/>
</dbReference>